<feature type="domain" description="Mechanosensitive ion channel MscS" evidence="9">
    <location>
        <begin position="254"/>
        <end position="319"/>
    </location>
</feature>
<dbReference type="Gene3D" id="2.30.30.60">
    <property type="match status" value="1"/>
</dbReference>
<dbReference type="InterPro" id="IPR011014">
    <property type="entry name" value="MscS_channel_TM-2"/>
</dbReference>
<accession>A0A2T5RKQ6</accession>
<evidence type="ECO:0000313" key="12">
    <source>
        <dbReference type="EMBL" id="TDP98250.1"/>
    </source>
</evidence>
<dbReference type="OrthoDB" id="9809206at2"/>
<sequence>MFEGIKIENYIAILIDKIENSFLVWSNLFELLLFLFLLVATYFLTKLLYKHVDQLLDKIEALNERKRFRIIDQLLYPLILMILVGIYYVIAASFNLPSVIISIAGNLVSAWLVVKVITLFFPRNRMFRFLSAFIWIIAALRILNIYQETLNLLDSLAFNSGNLRISLLLIIKTVIIFSILFWLAGKLSRLVTNRIDSSDDLTPSIKVLLNKIARFLIFTSAILFTLSGVGVNLSAFAFLGGAIGVGLGFGLQKIVSNFISGIIILVDKSIKPGDVVEIGNVYGWVRKLDIRFVSVVTRSGKEFLIPNEDFITKEVINWSYSDELVRVDAEVGVSYDSDLRQVQELMMQAIEEKERILTDPAPNVLLIEFGDSSVNFELRFWISDPRNGIQNIRSQVLLSIWDSFKENNVEIPFPQRDYHLKSLPDELNNFFNENKELKQKNNVEDNSKPDNKDQADNDQEEINRDLKNS</sequence>
<dbReference type="GO" id="GO:0055085">
    <property type="term" value="P:transmembrane transport"/>
    <property type="evidence" value="ECO:0007669"/>
    <property type="project" value="InterPro"/>
</dbReference>
<organism evidence="11 13">
    <name type="scientific">Halanaerobium saccharolyticum</name>
    <dbReference type="NCBI Taxonomy" id="43595"/>
    <lineage>
        <taxon>Bacteria</taxon>
        <taxon>Bacillati</taxon>
        <taxon>Bacillota</taxon>
        <taxon>Clostridia</taxon>
        <taxon>Halanaerobiales</taxon>
        <taxon>Halanaerobiaceae</taxon>
        <taxon>Halanaerobium</taxon>
    </lineage>
</organism>
<dbReference type="Pfam" id="PF21082">
    <property type="entry name" value="MS_channel_3rd"/>
    <property type="match status" value="1"/>
</dbReference>
<feature type="domain" description="Mechanosensitive ion channel MscS C-terminal" evidence="10">
    <location>
        <begin position="328"/>
        <end position="411"/>
    </location>
</feature>
<evidence type="ECO:0000256" key="8">
    <source>
        <dbReference type="SAM" id="Phobius"/>
    </source>
</evidence>
<dbReference type="InterPro" id="IPR011066">
    <property type="entry name" value="MscS_channel_C_sf"/>
</dbReference>
<dbReference type="EMBL" id="SNXX01000005">
    <property type="protein sequence ID" value="TDP98250.1"/>
    <property type="molecule type" value="Genomic_DNA"/>
</dbReference>
<comment type="similarity">
    <text evidence="2">Belongs to the MscS (TC 1.A.23) family.</text>
</comment>
<evidence type="ECO:0000256" key="6">
    <source>
        <dbReference type="ARBA" id="ARBA00023136"/>
    </source>
</evidence>
<evidence type="ECO:0000259" key="9">
    <source>
        <dbReference type="Pfam" id="PF00924"/>
    </source>
</evidence>
<dbReference type="InterPro" id="IPR049278">
    <property type="entry name" value="MS_channel_C"/>
</dbReference>
<dbReference type="AlphaFoldDB" id="A0A2T5RKQ6"/>
<evidence type="ECO:0000256" key="5">
    <source>
        <dbReference type="ARBA" id="ARBA00022989"/>
    </source>
</evidence>
<evidence type="ECO:0000256" key="2">
    <source>
        <dbReference type="ARBA" id="ARBA00008017"/>
    </source>
</evidence>
<evidence type="ECO:0000256" key="4">
    <source>
        <dbReference type="ARBA" id="ARBA00022692"/>
    </source>
</evidence>
<dbReference type="InterPro" id="IPR052702">
    <property type="entry name" value="MscS-like_channel"/>
</dbReference>
<comment type="caution">
    <text evidence="11">The sequence shown here is derived from an EMBL/GenBank/DDBJ whole genome shotgun (WGS) entry which is preliminary data.</text>
</comment>
<name>A0A2T5RKQ6_9FIRM</name>
<feature type="region of interest" description="Disordered" evidence="7">
    <location>
        <begin position="433"/>
        <end position="469"/>
    </location>
</feature>
<reference evidence="11 13" key="1">
    <citation type="submission" date="2018-04" db="EMBL/GenBank/DDBJ databases">
        <title>Subsurface microbial communities from deep shales in Ohio and West Virginia, USA.</title>
        <authorList>
            <person name="Wrighton K."/>
        </authorList>
    </citation>
    <scope>NUCLEOTIDE SEQUENCE [LARGE SCALE GENOMIC DNA]</scope>
    <source>
        <strain evidence="12 14">MSL 7</strain>
        <strain evidence="11 13">WC1</strain>
    </source>
</reference>
<keyword evidence="5 8" id="KW-1133">Transmembrane helix</keyword>
<dbReference type="SUPFAM" id="SSF82689">
    <property type="entry name" value="Mechanosensitive channel protein MscS (YggB), C-terminal domain"/>
    <property type="match status" value="1"/>
</dbReference>
<dbReference type="Gene3D" id="3.30.70.100">
    <property type="match status" value="1"/>
</dbReference>
<dbReference type="Proteomes" id="UP000295176">
    <property type="component" value="Unassembled WGS sequence"/>
</dbReference>
<dbReference type="PANTHER" id="PTHR30347:SF1">
    <property type="entry name" value="MECHANOSENSITIVE CHANNEL MSCK"/>
    <property type="match status" value="1"/>
</dbReference>
<dbReference type="EMBL" id="QAXS01000010">
    <property type="protein sequence ID" value="PTV99592.1"/>
    <property type="molecule type" value="Genomic_DNA"/>
</dbReference>
<evidence type="ECO:0000313" key="14">
    <source>
        <dbReference type="Proteomes" id="UP000295176"/>
    </source>
</evidence>
<feature type="transmembrane region" description="Helical" evidence="8">
    <location>
        <begin position="96"/>
        <end position="114"/>
    </location>
</feature>
<evidence type="ECO:0000313" key="11">
    <source>
        <dbReference type="EMBL" id="PTV99592.1"/>
    </source>
</evidence>
<dbReference type="InterPro" id="IPR006685">
    <property type="entry name" value="MscS_channel_2nd"/>
</dbReference>
<dbReference type="InterPro" id="IPR023408">
    <property type="entry name" value="MscS_beta-dom_sf"/>
</dbReference>
<evidence type="ECO:0000313" key="13">
    <source>
        <dbReference type="Proteomes" id="UP000244089"/>
    </source>
</evidence>
<dbReference type="Pfam" id="PF00924">
    <property type="entry name" value="MS_channel_2nd"/>
    <property type="match status" value="1"/>
</dbReference>
<dbReference type="PANTHER" id="PTHR30347">
    <property type="entry name" value="POTASSIUM CHANNEL RELATED"/>
    <property type="match status" value="1"/>
</dbReference>
<feature type="transmembrane region" description="Helical" evidence="8">
    <location>
        <begin position="70"/>
        <end position="90"/>
    </location>
</feature>
<dbReference type="RefSeq" id="WP_108139622.1">
    <property type="nucleotide sequence ID" value="NZ_QAXS01000010.1"/>
</dbReference>
<keyword evidence="4 8" id="KW-0812">Transmembrane</keyword>
<keyword evidence="3" id="KW-1003">Cell membrane</keyword>
<feature type="transmembrane region" description="Helical" evidence="8">
    <location>
        <begin position="215"/>
        <end position="239"/>
    </location>
</feature>
<evidence type="ECO:0000256" key="7">
    <source>
        <dbReference type="SAM" id="MobiDB-lite"/>
    </source>
</evidence>
<evidence type="ECO:0000259" key="10">
    <source>
        <dbReference type="Pfam" id="PF21082"/>
    </source>
</evidence>
<dbReference type="Proteomes" id="UP000244089">
    <property type="component" value="Unassembled WGS sequence"/>
</dbReference>
<protein>
    <submittedName>
        <fullName evidence="11">Mechanosensitive ion channel-like protein</fullName>
    </submittedName>
</protein>
<comment type="subcellular location">
    <subcellularLocation>
        <location evidence="1">Cell membrane</location>
        <topology evidence="1">Multi-pass membrane protein</topology>
    </subcellularLocation>
</comment>
<dbReference type="SUPFAM" id="SSF82861">
    <property type="entry name" value="Mechanosensitive channel protein MscS (YggB), transmembrane region"/>
    <property type="match status" value="1"/>
</dbReference>
<dbReference type="Gene3D" id="1.10.287.1260">
    <property type="match status" value="1"/>
</dbReference>
<dbReference type="GO" id="GO:0005886">
    <property type="term" value="C:plasma membrane"/>
    <property type="evidence" value="ECO:0007669"/>
    <property type="project" value="UniProtKB-SubCell"/>
</dbReference>
<dbReference type="SUPFAM" id="SSF50182">
    <property type="entry name" value="Sm-like ribonucleoproteins"/>
    <property type="match status" value="1"/>
</dbReference>
<feature type="transmembrane region" description="Helical" evidence="8">
    <location>
        <begin position="31"/>
        <end position="49"/>
    </location>
</feature>
<feature type="transmembrane region" description="Helical" evidence="8">
    <location>
        <begin position="126"/>
        <end position="143"/>
    </location>
</feature>
<keyword evidence="6 8" id="KW-0472">Membrane</keyword>
<gene>
    <name evidence="12" type="ORF">C7957_10549</name>
    <name evidence="11" type="ORF">C8C76_11074</name>
</gene>
<proteinExistence type="inferred from homology"/>
<feature type="transmembrane region" description="Helical" evidence="8">
    <location>
        <begin position="163"/>
        <end position="184"/>
    </location>
</feature>
<dbReference type="InterPro" id="IPR010920">
    <property type="entry name" value="LSM_dom_sf"/>
</dbReference>
<evidence type="ECO:0000256" key="3">
    <source>
        <dbReference type="ARBA" id="ARBA00022475"/>
    </source>
</evidence>
<evidence type="ECO:0000256" key="1">
    <source>
        <dbReference type="ARBA" id="ARBA00004651"/>
    </source>
</evidence>